<feature type="chain" id="PRO_5045605836" evidence="1">
    <location>
        <begin position="23"/>
        <end position="192"/>
    </location>
</feature>
<dbReference type="RefSeq" id="WP_305964132.1">
    <property type="nucleotide sequence ID" value="NZ_JAVAMQ010000014.1"/>
</dbReference>
<comment type="caution">
    <text evidence="2">The sequence shown here is derived from an EMBL/GenBank/DDBJ whole genome shotgun (WGS) entry which is preliminary data.</text>
</comment>
<evidence type="ECO:0000256" key="1">
    <source>
        <dbReference type="SAM" id="SignalP"/>
    </source>
</evidence>
<keyword evidence="1" id="KW-0732">Signal</keyword>
<evidence type="ECO:0000313" key="2">
    <source>
        <dbReference type="EMBL" id="MDP5308290.1"/>
    </source>
</evidence>
<protein>
    <submittedName>
        <fullName evidence="2">Uncharacterized protein</fullName>
    </submittedName>
</protein>
<gene>
    <name evidence="2" type="ORF">Q5Y72_14465</name>
</gene>
<dbReference type="EMBL" id="JAVAMQ010000014">
    <property type="protein sequence ID" value="MDP5308290.1"/>
    <property type="molecule type" value="Genomic_DNA"/>
</dbReference>
<evidence type="ECO:0000313" key="3">
    <source>
        <dbReference type="Proteomes" id="UP001224997"/>
    </source>
</evidence>
<organism evidence="2 3">
    <name type="scientific">Paracoccus spongiarum</name>
    <dbReference type="NCBI Taxonomy" id="3064387"/>
    <lineage>
        <taxon>Bacteria</taxon>
        <taxon>Pseudomonadati</taxon>
        <taxon>Pseudomonadota</taxon>
        <taxon>Alphaproteobacteria</taxon>
        <taxon>Rhodobacterales</taxon>
        <taxon>Paracoccaceae</taxon>
        <taxon>Paracoccus</taxon>
    </lineage>
</organism>
<dbReference type="Proteomes" id="UP001224997">
    <property type="component" value="Unassembled WGS sequence"/>
</dbReference>
<accession>A0ABT9JEP3</accession>
<reference evidence="2 3" key="1">
    <citation type="submission" date="2023-08" db="EMBL/GenBank/DDBJ databases">
        <authorList>
            <person name="Park J.-S."/>
        </authorList>
    </citation>
    <scope>NUCLEOTIDE SEQUENCE [LARGE SCALE GENOMIC DNA]</scope>
    <source>
        <strain evidence="2 3">2205BS29-5</strain>
    </source>
</reference>
<proteinExistence type="predicted"/>
<feature type="signal peptide" evidence="1">
    <location>
        <begin position="1"/>
        <end position="22"/>
    </location>
</feature>
<name>A0ABT9JEP3_9RHOB</name>
<keyword evidence="3" id="KW-1185">Reference proteome</keyword>
<sequence>MSTLSRIAATALPFLAATPTYAQDHLAGVARVFEQFEDRCVQALTDPDAYFAMAQAEETGARFSAATEDGAFRVTLPSDMEAAENVSIATTEKFQRVGCINGYFDGDPGEQAALVAAVQSYIDSRDDLTLAAGGEVKLPQSDSGHVMSEMSFWQWIVAGLDVPDETLVYINVGPGHFELDGERVISKAGDGG</sequence>